<keyword evidence="8" id="KW-0460">Magnesium</keyword>
<accession>A0A7G2D9F4</accession>
<dbReference type="InterPro" id="IPR052038">
    <property type="entry name" value="Type-VII_TA_antitoxin"/>
</dbReference>
<evidence type="ECO:0000256" key="6">
    <source>
        <dbReference type="ARBA" id="ARBA00022741"/>
    </source>
</evidence>
<protein>
    <recommendedName>
        <fullName evidence="9">protein adenylyltransferase</fullName>
        <ecNumber evidence="9">2.7.7.108</ecNumber>
    </recommendedName>
</protein>
<feature type="domain" description="Polymerase nucleotidyl transferase" evidence="13">
    <location>
        <begin position="16"/>
        <end position="88"/>
    </location>
</feature>
<comment type="catalytic activity">
    <reaction evidence="12">
        <text>L-tyrosyl-[protein] + ATP = O-(5'-adenylyl)-L-tyrosyl-[protein] + diphosphate</text>
        <dbReference type="Rhea" id="RHEA:54288"/>
        <dbReference type="Rhea" id="RHEA-COMP:10136"/>
        <dbReference type="Rhea" id="RHEA-COMP:13846"/>
        <dbReference type="ChEBI" id="CHEBI:30616"/>
        <dbReference type="ChEBI" id="CHEBI:33019"/>
        <dbReference type="ChEBI" id="CHEBI:46858"/>
        <dbReference type="ChEBI" id="CHEBI:83624"/>
        <dbReference type="EC" id="2.7.7.108"/>
    </reaction>
</comment>
<keyword evidence="5" id="KW-0479">Metal-binding</keyword>
<evidence type="ECO:0000256" key="2">
    <source>
        <dbReference type="ARBA" id="ARBA00022649"/>
    </source>
</evidence>
<sequence length="97" mass="11225">MKSLEEIREILRAHMGELQRNYCVREVEIFGSYARGEQSENSDLDILVEFEKPVGLLTISMLQIYLSELLGIEVDVIPKNSLRKELWDDVSREAVKV</sequence>
<dbReference type="Gene3D" id="3.30.460.10">
    <property type="entry name" value="Beta Polymerase, domain 2"/>
    <property type="match status" value="1"/>
</dbReference>
<dbReference type="RefSeq" id="WP_188201704.1">
    <property type="nucleotide sequence ID" value="NZ_LR881183.1"/>
</dbReference>
<evidence type="ECO:0000256" key="5">
    <source>
        <dbReference type="ARBA" id="ARBA00022723"/>
    </source>
</evidence>
<dbReference type="GeneID" id="58918379"/>
<comment type="similarity">
    <text evidence="10">Belongs to the MntA antitoxin family.</text>
</comment>
<keyword evidence="7" id="KW-0067">ATP-binding</keyword>
<dbReference type="CDD" id="cd05403">
    <property type="entry name" value="NT_KNTase_like"/>
    <property type="match status" value="1"/>
</dbReference>
<keyword evidence="4" id="KW-0548">Nucleotidyltransferase</keyword>
<evidence type="ECO:0000256" key="8">
    <source>
        <dbReference type="ARBA" id="ARBA00022842"/>
    </source>
</evidence>
<dbReference type="PANTHER" id="PTHR33571:SF14">
    <property type="entry name" value="PROTEIN ADENYLYLTRANSFERASE MJ0435-RELATED"/>
    <property type="match status" value="1"/>
</dbReference>
<dbReference type="GO" id="GO:0046872">
    <property type="term" value="F:metal ion binding"/>
    <property type="evidence" value="ECO:0007669"/>
    <property type="project" value="UniProtKB-KW"/>
</dbReference>
<dbReference type="AlphaFoldDB" id="A0A7G2D9F4"/>
<evidence type="ECO:0000256" key="1">
    <source>
        <dbReference type="ARBA" id="ARBA00001946"/>
    </source>
</evidence>
<dbReference type="InterPro" id="IPR043519">
    <property type="entry name" value="NT_sf"/>
</dbReference>
<keyword evidence="3" id="KW-0808">Transferase</keyword>
<dbReference type="Proteomes" id="UP000516304">
    <property type="component" value="Chromosome TIRI35C"/>
</dbReference>
<keyword evidence="6" id="KW-0547">Nucleotide-binding</keyword>
<organism evidence="14 15">
    <name type="scientific">Thermococcus camini</name>
    <dbReference type="NCBI Taxonomy" id="2016373"/>
    <lineage>
        <taxon>Archaea</taxon>
        <taxon>Methanobacteriati</taxon>
        <taxon>Methanobacteriota</taxon>
        <taxon>Thermococci</taxon>
        <taxon>Thermococcales</taxon>
        <taxon>Thermococcaceae</taxon>
        <taxon>Thermococcus</taxon>
    </lineage>
</organism>
<dbReference type="InterPro" id="IPR002934">
    <property type="entry name" value="Polymerase_NTP_transf_dom"/>
</dbReference>
<proteinExistence type="inferred from homology"/>
<evidence type="ECO:0000256" key="11">
    <source>
        <dbReference type="ARBA" id="ARBA00047518"/>
    </source>
</evidence>
<gene>
    <name evidence="14" type="ORF">TIRI35C_0643</name>
</gene>
<evidence type="ECO:0000256" key="4">
    <source>
        <dbReference type="ARBA" id="ARBA00022695"/>
    </source>
</evidence>
<evidence type="ECO:0000313" key="14">
    <source>
        <dbReference type="EMBL" id="CAD5243797.1"/>
    </source>
</evidence>
<evidence type="ECO:0000256" key="3">
    <source>
        <dbReference type="ARBA" id="ARBA00022679"/>
    </source>
</evidence>
<name>A0A7G2D9F4_9EURY</name>
<dbReference type="GO" id="GO:0070733">
    <property type="term" value="F:AMPylase activity"/>
    <property type="evidence" value="ECO:0007669"/>
    <property type="project" value="UniProtKB-EC"/>
</dbReference>
<evidence type="ECO:0000256" key="9">
    <source>
        <dbReference type="ARBA" id="ARBA00034531"/>
    </source>
</evidence>
<evidence type="ECO:0000259" key="13">
    <source>
        <dbReference type="Pfam" id="PF01909"/>
    </source>
</evidence>
<comment type="catalytic activity">
    <reaction evidence="11">
        <text>O-(5'-adenylyl)-L-tyrosyl-[protein] + ATP = O-[5'-(adenylyl-(5'-&gt;3')-adenylyl)]-L-tyrosyl-[protein] + diphosphate</text>
        <dbReference type="Rhea" id="RHEA:66528"/>
        <dbReference type="Rhea" id="RHEA-COMP:13846"/>
        <dbReference type="Rhea" id="RHEA-COMP:17046"/>
        <dbReference type="ChEBI" id="CHEBI:30616"/>
        <dbReference type="ChEBI" id="CHEBI:33019"/>
        <dbReference type="ChEBI" id="CHEBI:83624"/>
        <dbReference type="ChEBI" id="CHEBI:167160"/>
    </reaction>
</comment>
<evidence type="ECO:0000256" key="12">
    <source>
        <dbReference type="ARBA" id="ARBA00048696"/>
    </source>
</evidence>
<keyword evidence="15" id="KW-1185">Reference proteome</keyword>
<dbReference type="EC" id="2.7.7.108" evidence="9"/>
<reference evidence="14 15" key="1">
    <citation type="submission" date="2020-09" db="EMBL/GenBank/DDBJ databases">
        <authorList>
            <person name="Courtine D."/>
        </authorList>
    </citation>
    <scope>NUCLEOTIDE SEQUENCE [LARGE SCALE GENOMIC DNA]</scope>
    <source>
        <strain evidence="14 15">IRI35c</strain>
    </source>
</reference>
<comment type="cofactor">
    <cofactor evidence="1">
        <name>Mg(2+)</name>
        <dbReference type="ChEBI" id="CHEBI:18420"/>
    </cofactor>
</comment>
<keyword evidence="2" id="KW-1277">Toxin-antitoxin system</keyword>
<evidence type="ECO:0000256" key="7">
    <source>
        <dbReference type="ARBA" id="ARBA00022840"/>
    </source>
</evidence>
<evidence type="ECO:0000256" key="10">
    <source>
        <dbReference type="ARBA" id="ARBA00038276"/>
    </source>
</evidence>
<dbReference type="Pfam" id="PF01909">
    <property type="entry name" value="NTP_transf_2"/>
    <property type="match status" value="1"/>
</dbReference>
<dbReference type="GO" id="GO:0005524">
    <property type="term" value="F:ATP binding"/>
    <property type="evidence" value="ECO:0007669"/>
    <property type="project" value="UniProtKB-KW"/>
</dbReference>
<evidence type="ECO:0000313" key="15">
    <source>
        <dbReference type="Proteomes" id="UP000516304"/>
    </source>
</evidence>
<dbReference type="EMBL" id="LR881183">
    <property type="protein sequence ID" value="CAD5243797.1"/>
    <property type="molecule type" value="Genomic_DNA"/>
</dbReference>
<dbReference type="KEGG" id="tcq:TIRI35C_0643"/>
<dbReference type="PANTHER" id="PTHR33571">
    <property type="entry name" value="SSL8005 PROTEIN"/>
    <property type="match status" value="1"/>
</dbReference>
<dbReference type="SUPFAM" id="SSF81301">
    <property type="entry name" value="Nucleotidyltransferase"/>
    <property type="match status" value="1"/>
</dbReference>